<evidence type="ECO:0000256" key="4">
    <source>
        <dbReference type="ARBA" id="ARBA00023136"/>
    </source>
</evidence>
<organism evidence="9 10">
    <name type="scientific">Gnomoniopsis smithogilvyi</name>
    <dbReference type="NCBI Taxonomy" id="1191159"/>
    <lineage>
        <taxon>Eukaryota</taxon>
        <taxon>Fungi</taxon>
        <taxon>Dikarya</taxon>
        <taxon>Ascomycota</taxon>
        <taxon>Pezizomycotina</taxon>
        <taxon>Sordariomycetes</taxon>
        <taxon>Sordariomycetidae</taxon>
        <taxon>Diaporthales</taxon>
        <taxon>Gnomoniaceae</taxon>
        <taxon>Gnomoniopsis</taxon>
    </lineage>
</organism>
<dbReference type="Proteomes" id="UP001140453">
    <property type="component" value="Unassembled WGS sequence"/>
</dbReference>
<evidence type="ECO:0000313" key="9">
    <source>
        <dbReference type="EMBL" id="KAJ4385379.1"/>
    </source>
</evidence>
<keyword evidence="10" id="KW-1185">Reference proteome</keyword>
<comment type="subcellular location">
    <subcellularLocation>
        <location evidence="1">Membrane</location>
        <topology evidence="1">Multi-pass membrane protein</topology>
    </subcellularLocation>
</comment>
<keyword evidence="3 7" id="KW-1133">Transmembrane helix</keyword>
<evidence type="ECO:0000256" key="5">
    <source>
        <dbReference type="ARBA" id="ARBA00038359"/>
    </source>
</evidence>
<dbReference type="GO" id="GO:0016020">
    <property type="term" value="C:membrane"/>
    <property type="evidence" value="ECO:0007669"/>
    <property type="project" value="UniProtKB-SubCell"/>
</dbReference>
<evidence type="ECO:0000256" key="6">
    <source>
        <dbReference type="SAM" id="MobiDB-lite"/>
    </source>
</evidence>
<comment type="similarity">
    <text evidence="5">Belongs to the SAT4 family.</text>
</comment>
<dbReference type="Pfam" id="PF20684">
    <property type="entry name" value="Fung_rhodopsin"/>
    <property type="match status" value="1"/>
</dbReference>
<evidence type="ECO:0000256" key="1">
    <source>
        <dbReference type="ARBA" id="ARBA00004141"/>
    </source>
</evidence>
<dbReference type="EMBL" id="JAPEVB010000007">
    <property type="protein sequence ID" value="KAJ4385379.1"/>
    <property type="molecule type" value="Genomic_DNA"/>
</dbReference>
<evidence type="ECO:0000256" key="2">
    <source>
        <dbReference type="ARBA" id="ARBA00022692"/>
    </source>
</evidence>
<dbReference type="OrthoDB" id="5244166at2759"/>
<gene>
    <name evidence="9" type="ORF">N0V93_009806</name>
</gene>
<feature type="transmembrane region" description="Helical" evidence="7">
    <location>
        <begin position="59"/>
        <end position="85"/>
    </location>
</feature>
<dbReference type="PANTHER" id="PTHR33048">
    <property type="entry name" value="PTH11-LIKE INTEGRAL MEMBRANE PROTEIN (AFU_ORTHOLOGUE AFUA_5G11245)"/>
    <property type="match status" value="1"/>
</dbReference>
<dbReference type="InterPro" id="IPR049326">
    <property type="entry name" value="Rhodopsin_dom_fungi"/>
</dbReference>
<dbReference type="InterPro" id="IPR052337">
    <property type="entry name" value="SAT4-like"/>
</dbReference>
<comment type="caution">
    <text evidence="9">The sequence shown here is derived from an EMBL/GenBank/DDBJ whole genome shotgun (WGS) entry which is preliminary data.</text>
</comment>
<proteinExistence type="inferred from homology"/>
<protein>
    <recommendedName>
        <fullName evidence="8">Rhodopsin domain-containing protein</fullName>
    </recommendedName>
</protein>
<keyword evidence="2 7" id="KW-0812">Transmembrane</keyword>
<dbReference type="AlphaFoldDB" id="A0A9W8YJ50"/>
<evidence type="ECO:0000256" key="7">
    <source>
        <dbReference type="SAM" id="Phobius"/>
    </source>
</evidence>
<name>A0A9W8YJ50_9PEZI</name>
<feature type="region of interest" description="Disordered" evidence="6">
    <location>
        <begin position="236"/>
        <end position="261"/>
    </location>
</feature>
<evidence type="ECO:0000259" key="8">
    <source>
        <dbReference type="Pfam" id="PF20684"/>
    </source>
</evidence>
<reference evidence="9" key="1">
    <citation type="submission" date="2022-10" db="EMBL/GenBank/DDBJ databases">
        <title>Tapping the CABI collections for fungal endophytes: first genome assemblies for Collariella, Neodidymelliopsis, Ascochyta clinopodiicola, Didymella pomorum, Didymosphaeria variabile, Neocosmospora piperis and Neocucurbitaria cava.</title>
        <authorList>
            <person name="Hill R."/>
        </authorList>
    </citation>
    <scope>NUCLEOTIDE SEQUENCE</scope>
    <source>
        <strain evidence="9">IMI 355082</strain>
    </source>
</reference>
<feature type="transmembrane region" description="Helical" evidence="7">
    <location>
        <begin position="97"/>
        <end position="117"/>
    </location>
</feature>
<feature type="transmembrane region" description="Helical" evidence="7">
    <location>
        <begin position="14"/>
        <end position="39"/>
    </location>
</feature>
<accession>A0A9W8YJ50</accession>
<sequence>MYLQFFGIKRPMRIAVYVGLAVTFAAYWTSIPIAAYYGAPHSGETWEELFVNLRPAKEAYWGFAQGVCAIVLDIYIFILPLPVLWRLHMDRAKRLQLLGVFGTALIAVAASCVALNFRINLLPTGKTTPADDTTWSQACTSIAVMIESNIAIVVGSMPAFGAFVRTTSMDSSFLKSWQSRLLRGSGSGKPTSWSKESLPKYPGHKIPSVSLRQENPYLIHQQQGVNTSFDSLEQEDSDFAQERYQHGSSTEPLGFSQGAPHYELRDASGFTSEANMDAETQGQQEHHRGILRSFSVFQKIEPKYPNSVAQK</sequence>
<evidence type="ECO:0000256" key="3">
    <source>
        <dbReference type="ARBA" id="ARBA00022989"/>
    </source>
</evidence>
<keyword evidence="4 7" id="KW-0472">Membrane</keyword>
<evidence type="ECO:0000313" key="10">
    <source>
        <dbReference type="Proteomes" id="UP001140453"/>
    </source>
</evidence>
<feature type="domain" description="Rhodopsin" evidence="8">
    <location>
        <begin position="1"/>
        <end position="164"/>
    </location>
</feature>
<dbReference type="PANTHER" id="PTHR33048:SF47">
    <property type="entry name" value="INTEGRAL MEMBRANE PROTEIN-RELATED"/>
    <property type="match status" value="1"/>
</dbReference>